<gene>
    <name evidence="3" type="ORF">EER27_10675</name>
</gene>
<dbReference type="OrthoDB" id="9812729at2"/>
<protein>
    <submittedName>
        <fullName evidence="3">DUF58 domain-containing protein</fullName>
    </submittedName>
</protein>
<name>A0A3M8SWI6_9GAMM</name>
<dbReference type="AlphaFoldDB" id="A0A3M8SWI6"/>
<evidence type="ECO:0000313" key="4">
    <source>
        <dbReference type="Proteomes" id="UP000267049"/>
    </source>
</evidence>
<evidence type="ECO:0000313" key="3">
    <source>
        <dbReference type="EMBL" id="RNF83816.1"/>
    </source>
</evidence>
<keyword evidence="4" id="KW-1185">Reference proteome</keyword>
<dbReference type="PANTHER" id="PTHR33608:SF3">
    <property type="entry name" value="SLR2013 PROTEIN"/>
    <property type="match status" value="1"/>
</dbReference>
<proteinExistence type="predicted"/>
<evidence type="ECO:0000259" key="2">
    <source>
        <dbReference type="Pfam" id="PF01882"/>
    </source>
</evidence>
<keyword evidence="1" id="KW-1133">Transmembrane helix</keyword>
<dbReference type="Proteomes" id="UP000267049">
    <property type="component" value="Unassembled WGS sequence"/>
</dbReference>
<evidence type="ECO:0000256" key="1">
    <source>
        <dbReference type="SAM" id="Phobius"/>
    </source>
</evidence>
<comment type="caution">
    <text evidence="3">The sequence shown here is derived from an EMBL/GenBank/DDBJ whole genome shotgun (WGS) entry which is preliminary data.</text>
</comment>
<dbReference type="RefSeq" id="WP_123088073.1">
    <property type="nucleotide sequence ID" value="NZ_RIBS01000004.1"/>
</dbReference>
<keyword evidence="1" id="KW-0812">Transmembrane</keyword>
<dbReference type="InterPro" id="IPR002881">
    <property type="entry name" value="DUF58"/>
</dbReference>
<sequence length="466" mass="50832">MNRPVQPGPAATAQAPGAAPSLVQAPPGVAARTLPRPGTGLLLLLLGWGLLGLVVSVGVLPARAWQGAGVGLLLLMLIDGARLLVAATPHVTRRLHDTWPVGVEREVVLELDAATPVTVDVFDLHPGGWVMHGLPRRLRLQPGKLSSVGYQLRANERGDFAFAGTHLHLHSPWRLWSQLRGGGQAQPVRVFPNFAPLARFAMFSAEQASRLVGAHLKRRRGEGTDFHQMRDYRVGDSLRQIDWKATARARRLISREYQDERNQQLVLLLDTGRRLLARDGELAHFDHVLDAALVVAYLALRQGDAAGLLASGGDHCWVPPRRGVAAIDQLLRASYALQPQAVATDFLQAATELSLRQNRRSLVMLVTNLRDEDMDDLLVAVRMLRRRHVVCVASLREASLDAALADDVHDLPGAIRAGATAQYLQQRAAAHEALRNHGVMVLDVACEHLAGALVEKYLAVKRDGLL</sequence>
<reference evidence="3 4" key="1">
    <citation type="submission" date="2018-11" db="EMBL/GenBank/DDBJ databases">
        <title>Lysobacter cryohumiis sp. nov., isolated from soil in the Tianshan Mountains, Xinjiang, China.</title>
        <authorList>
            <person name="Luo Y."/>
            <person name="Sheng H."/>
        </authorList>
    </citation>
    <scope>NUCLEOTIDE SEQUENCE [LARGE SCALE GENOMIC DNA]</scope>
    <source>
        <strain evidence="3 4">ZS60</strain>
    </source>
</reference>
<feature type="transmembrane region" description="Helical" evidence="1">
    <location>
        <begin position="65"/>
        <end position="85"/>
    </location>
</feature>
<dbReference type="EMBL" id="RIBS01000004">
    <property type="protein sequence ID" value="RNF83816.1"/>
    <property type="molecule type" value="Genomic_DNA"/>
</dbReference>
<feature type="transmembrane region" description="Helical" evidence="1">
    <location>
        <begin position="41"/>
        <end position="59"/>
    </location>
</feature>
<feature type="domain" description="DUF58" evidence="2">
    <location>
        <begin position="228"/>
        <end position="400"/>
    </location>
</feature>
<organism evidence="3 4">
    <name type="scientific">Montanilutibacter psychrotolerans</name>
    <dbReference type="NCBI Taxonomy" id="1327343"/>
    <lineage>
        <taxon>Bacteria</taxon>
        <taxon>Pseudomonadati</taxon>
        <taxon>Pseudomonadota</taxon>
        <taxon>Gammaproteobacteria</taxon>
        <taxon>Lysobacterales</taxon>
        <taxon>Lysobacteraceae</taxon>
        <taxon>Montanilutibacter</taxon>
    </lineage>
</organism>
<keyword evidence="1" id="KW-0472">Membrane</keyword>
<dbReference type="PANTHER" id="PTHR33608">
    <property type="entry name" value="BLL2464 PROTEIN"/>
    <property type="match status" value="1"/>
</dbReference>
<dbReference type="Pfam" id="PF01882">
    <property type="entry name" value="DUF58"/>
    <property type="match status" value="1"/>
</dbReference>
<accession>A0A3M8SWI6</accession>